<keyword evidence="4 5" id="KW-0472">Membrane</keyword>
<dbReference type="eggNOG" id="COG0530">
    <property type="taxonomic scope" value="Bacteria"/>
</dbReference>
<feature type="transmembrane region" description="Helical" evidence="5">
    <location>
        <begin position="34"/>
        <end position="55"/>
    </location>
</feature>
<dbReference type="Pfam" id="PF01699">
    <property type="entry name" value="Na_Ca_ex"/>
    <property type="match status" value="2"/>
</dbReference>
<reference evidence="7 8" key="1">
    <citation type="submission" date="2011-01" db="EMBL/GenBank/DDBJ databases">
        <title>Complete sequence of Pseudoxanthomonas suwonensis 11-1.</title>
        <authorList>
            <consortium name="US DOE Joint Genome Institute"/>
            <person name="Lucas S."/>
            <person name="Copeland A."/>
            <person name="Lapidus A."/>
            <person name="Cheng J.-F."/>
            <person name="Goodwin L."/>
            <person name="Pitluck S."/>
            <person name="Teshima H."/>
            <person name="Detter J.C."/>
            <person name="Han C."/>
            <person name="Tapia R."/>
            <person name="Land M."/>
            <person name="Hauser L."/>
            <person name="Kyrpides N."/>
            <person name="Ivanova N."/>
            <person name="Ovchinnikova G."/>
            <person name="Siebers A.K."/>
            <person name="Allgaier M."/>
            <person name="Thelen M.P."/>
            <person name="Hugenholtz P."/>
            <person name="Gladden J."/>
            <person name="Woyke T."/>
        </authorList>
    </citation>
    <scope>NUCLEOTIDE SEQUENCE [LARGE SCALE GENOMIC DNA]</scope>
    <source>
        <strain evidence="8">11-1</strain>
    </source>
</reference>
<dbReference type="Gene3D" id="1.20.1420.30">
    <property type="entry name" value="NCX, central ion-binding region"/>
    <property type="match status" value="1"/>
</dbReference>
<dbReference type="InterPro" id="IPR044880">
    <property type="entry name" value="NCX_ion-bd_dom_sf"/>
</dbReference>
<dbReference type="InterPro" id="IPR004481">
    <property type="entry name" value="K/Na/Ca-exchanger"/>
</dbReference>
<feature type="domain" description="Sodium/calcium exchanger membrane region" evidence="6">
    <location>
        <begin position="5"/>
        <end position="144"/>
    </location>
</feature>
<dbReference type="GO" id="GO:0006874">
    <property type="term" value="P:intracellular calcium ion homeostasis"/>
    <property type="evidence" value="ECO:0007669"/>
    <property type="project" value="TreeGrafter"/>
</dbReference>
<dbReference type="KEGG" id="psu:Psesu_2513"/>
<keyword evidence="8" id="KW-1185">Reference proteome</keyword>
<feature type="transmembrane region" description="Helical" evidence="5">
    <location>
        <begin position="240"/>
        <end position="261"/>
    </location>
</feature>
<name>E6WVS2_PSEUU</name>
<proteinExistence type="predicted"/>
<evidence type="ECO:0000256" key="4">
    <source>
        <dbReference type="ARBA" id="ARBA00023136"/>
    </source>
</evidence>
<evidence type="ECO:0000256" key="2">
    <source>
        <dbReference type="ARBA" id="ARBA00022692"/>
    </source>
</evidence>
<feature type="transmembrane region" description="Helical" evidence="5">
    <location>
        <begin position="298"/>
        <end position="314"/>
    </location>
</feature>
<feature type="transmembrane region" description="Helical" evidence="5">
    <location>
        <begin position="101"/>
        <end position="120"/>
    </location>
</feature>
<dbReference type="PANTHER" id="PTHR10846">
    <property type="entry name" value="SODIUM/POTASSIUM/CALCIUM EXCHANGER"/>
    <property type="match status" value="1"/>
</dbReference>
<evidence type="ECO:0000256" key="1">
    <source>
        <dbReference type="ARBA" id="ARBA00004141"/>
    </source>
</evidence>
<dbReference type="GO" id="GO:0005262">
    <property type="term" value="F:calcium channel activity"/>
    <property type="evidence" value="ECO:0007669"/>
    <property type="project" value="TreeGrafter"/>
</dbReference>
<dbReference type="Proteomes" id="UP000008632">
    <property type="component" value="Chromosome"/>
</dbReference>
<evidence type="ECO:0000313" key="7">
    <source>
        <dbReference type="EMBL" id="ADV28345.1"/>
    </source>
</evidence>
<dbReference type="RefSeq" id="WP_013536172.1">
    <property type="nucleotide sequence ID" value="NC_014924.1"/>
</dbReference>
<organism evidence="7 8">
    <name type="scientific">Pseudoxanthomonas suwonensis (strain 11-1)</name>
    <dbReference type="NCBI Taxonomy" id="743721"/>
    <lineage>
        <taxon>Bacteria</taxon>
        <taxon>Pseudomonadati</taxon>
        <taxon>Pseudomonadota</taxon>
        <taxon>Gammaproteobacteria</taxon>
        <taxon>Lysobacterales</taxon>
        <taxon>Lysobacteraceae</taxon>
        <taxon>Pseudoxanthomonas</taxon>
    </lineage>
</organism>
<dbReference type="PANTHER" id="PTHR10846:SF8">
    <property type="entry name" value="INNER MEMBRANE PROTEIN YRBG"/>
    <property type="match status" value="1"/>
</dbReference>
<feature type="transmembrane region" description="Helical" evidence="5">
    <location>
        <begin position="205"/>
        <end position="228"/>
    </location>
</feature>
<dbReference type="GO" id="GO:0005886">
    <property type="term" value="C:plasma membrane"/>
    <property type="evidence" value="ECO:0007669"/>
    <property type="project" value="TreeGrafter"/>
</dbReference>
<dbReference type="OrthoDB" id="9794225at2"/>
<protein>
    <submittedName>
        <fullName evidence="7">Na+/Ca+ antiporter, CaCA family</fullName>
    </submittedName>
</protein>
<evidence type="ECO:0000256" key="3">
    <source>
        <dbReference type="ARBA" id="ARBA00022989"/>
    </source>
</evidence>
<keyword evidence="3 5" id="KW-1133">Transmembrane helix</keyword>
<dbReference type="EMBL" id="CP002446">
    <property type="protein sequence ID" value="ADV28345.1"/>
    <property type="molecule type" value="Genomic_DNA"/>
</dbReference>
<feature type="domain" description="Sodium/calcium exchanger membrane region" evidence="6">
    <location>
        <begin position="173"/>
        <end position="310"/>
    </location>
</feature>
<comment type="subcellular location">
    <subcellularLocation>
        <location evidence="1">Membrane</location>
        <topology evidence="1">Multi-pass membrane protein</topology>
    </subcellularLocation>
</comment>
<evidence type="ECO:0000313" key="8">
    <source>
        <dbReference type="Proteomes" id="UP000008632"/>
    </source>
</evidence>
<sequence>MAATLGWFALGLLMLALGGDSTVKGVSGLAQRLGLRPFTAGVLLLAFATSLPELVVNLRAVWIGQPYLALGNAMGSTIANLGLSLGLAALVAPLLLRARLLLPQLLAVVLAAVVMVGLGLDGRIGRVDGLVLVAGFVAVLAFVLRRGAAEAPDVREALAEHAVTSTMTAQNVVRLAIGLALLWFGARWVVGNGLALGEAWGLGPLLAGLLPVAIGTTLPEIAAAIAAARRGQGDLIAGHVFGSSLCNLLLVIGGTALVQPLALPASFVRVELPALLVLALLAWPMLRGDRRLSRGEGGLLVLVFVAWVVLELLLL</sequence>
<gene>
    <name evidence="7" type="ordered locus">Psesu_2513</name>
</gene>
<dbReference type="HOGENOM" id="CLU_007948_0_3_6"/>
<dbReference type="STRING" id="743721.Psesu_2513"/>
<feature type="transmembrane region" description="Helical" evidence="5">
    <location>
        <begin position="267"/>
        <end position="286"/>
    </location>
</feature>
<dbReference type="GO" id="GO:0008273">
    <property type="term" value="F:calcium, potassium:sodium antiporter activity"/>
    <property type="evidence" value="ECO:0007669"/>
    <property type="project" value="TreeGrafter"/>
</dbReference>
<feature type="transmembrane region" description="Helical" evidence="5">
    <location>
        <begin position="67"/>
        <end position="95"/>
    </location>
</feature>
<evidence type="ECO:0000259" key="6">
    <source>
        <dbReference type="Pfam" id="PF01699"/>
    </source>
</evidence>
<feature type="transmembrane region" description="Helical" evidence="5">
    <location>
        <begin position="127"/>
        <end position="144"/>
    </location>
</feature>
<keyword evidence="2 5" id="KW-0812">Transmembrane</keyword>
<accession>E6WVS2</accession>
<evidence type="ECO:0000256" key="5">
    <source>
        <dbReference type="SAM" id="Phobius"/>
    </source>
</evidence>
<dbReference type="AlphaFoldDB" id="E6WVS2"/>
<dbReference type="InterPro" id="IPR004837">
    <property type="entry name" value="NaCa_Exmemb"/>
</dbReference>